<sequence length="232" mass="26191">MKIIDNRVSLLELDMFFMGEQSMIHPMLIRDDNVQILIDAGLPGQFEQLENEMLRAGSSAASLDYLLLTHQDLDHIGCLPEISAVNPNVLICAHPFDAPYIRGENRLLKENVVPWQKELEVLPSSRVDQLLTHKERLNLCGGIHVIHTPGHTDGHISFLLEESRQLIIGDALFYTNGEIQVPPQELTINMPQAMKSLEQLLDYDFDQILFYHGGICPNGKKKLESLIHSYSG</sequence>
<comment type="caution">
    <text evidence="5">The sequence shown here is derived from an EMBL/GenBank/DDBJ whole genome shotgun (WGS) entry which is preliminary data.</text>
</comment>
<dbReference type="RefSeq" id="WP_251581574.1">
    <property type="nucleotide sequence ID" value="NZ_JBHTKX010000001.1"/>
</dbReference>
<gene>
    <name evidence="5" type="ORF">ACFQ3J_06405</name>
</gene>
<dbReference type="Gene3D" id="3.60.15.10">
    <property type="entry name" value="Ribonuclease Z/Hydroxyacylglutathione hydrolase-like"/>
    <property type="match status" value="1"/>
</dbReference>
<organism evidence="5 6">
    <name type="scientific">Paenibacillus provencensis</name>
    <dbReference type="NCBI Taxonomy" id="441151"/>
    <lineage>
        <taxon>Bacteria</taxon>
        <taxon>Bacillati</taxon>
        <taxon>Bacillota</taxon>
        <taxon>Bacilli</taxon>
        <taxon>Bacillales</taxon>
        <taxon>Paenibacillaceae</taxon>
        <taxon>Paenibacillus</taxon>
    </lineage>
</organism>
<evidence type="ECO:0000256" key="3">
    <source>
        <dbReference type="ARBA" id="ARBA00048505"/>
    </source>
</evidence>
<reference evidence="6" key="1">
    <citation type="journal article" date="2019" name="Int. J. Syst. Evol. Microbiol.">
        <title>The Global Catalogue of Microorganisms (GCM) 10K type strain sequencing project: providing services to taxonomists for standard genome sequencing and annotation.</title>
        <authorList>
            <consortium name="The Broad Institute Genomics Platform"/>
            <consortium name="The Broad Institute Genome Sequencing Center for Infectious Disease"/>
            <person name="Wu L."/>
            <person name="Ma J."/>
        </authorList>
    </citation>
    <scope>NUCLEOTIDE SEQUENCE [LARGE SCALE GENOMIC DNA]</scope>
    <source>
        <strain evidence="6">CCUG 53519</strain>
    </source>
</reference>
<dbReference type="SUPFAM" id="SSF56281">
    <property type="entry name" value="Metallo-hydrolase/oxidoreductase"/>
    <property type="match status" value="1"/>
</dbReference>
<proteinExistence type="predicted"/>
<dbReference type="EMBL" id="JBHTKX010000001">
    <property type="protein sequence ID" value="MFD1127803.1"/>
    <property type="molecule type" value="Genomic_DNA"/>
</dbReference>
<dbReference type="SMART" id="SM00849">
    <property type="entry name" value="Lactamase_B"/>
    <property type="match status" value="1"/>
</dbReference>
<feature type="domain" description="Metallo-beta-lactamase" evidence="4">
    <location>
        <begin position="23"/>
        <end position="212"/>
    </location>
</feature>
<accession>A0ABW3PNQ2</accession>
<evidence type="ECO:0000313" key="6">
    <source>
        <dbReference type="Proteomes" id="UP001597169"/>
    </source>
</evidence>
<protein>
    <submittedName>
        <fullName evidence="5">MBL fold metallo-hydrolase</fullName>
    </submittedName>
</protein>
<dbReference type="CDD" id="cd07721">
    <property type="entry name" value="yflN-like_MBL-fold"/>
    <property type="match status" value="1"/>
</dbReference>
<keyword evidence="6" id="KW-1185">Reference proteome</keyword>
<dbReference type="PANTHER" id="PTHR42951:SF15">
    <property type="entry name" value="METALLO-BETA-LACTAMASE SUPERFAMILY PROTEIN"/>
    <property type="match status" value="1"/>
</dbReference>
<dbReference type="Pfam" id="PF00753">
    <property type="entry name" value="Lactamase_B"/>
    <property type="match status" value="1"/>
</dbReference>
<name>A0ABW3PNQ2_9BACL</name>
<evidence type="ECO:0000256" key="2">
    <source>
        <dbReference type="ARBA" id="ARBA00034301"/>
    </source>
</evidence>
<comment type="catalytic activity">
    <reaction evidence="1">
        <text>3',5'-cyclic CMP + H2O = CMP + H(+)</text>
        <dbReference type="Rhea" id="RHEA:72675"/>
        <dbReference type="ChEBI" id="CHEBI:15377"/>
        <dbReference type="ChEBI" id="CHEBI:15378"/>
        <dbReference type="ChEBI" id="CHEBI:58003"/>
        <dbReference type="ChEBI" id="CHEBI:60377"/>
    </reaction>
    <physiologicalReaction direction="left-to-right" evidence="1">
        <dbReference type="Rhea" id="RHEA:72676"/>
    </physiologicalReaction>
</comment>
<dbReference type="InterPro" id="IPR050855">
    <property type="entry name" value="NDM-1-like"/>
</dbReference>
<evidence type="ECO:0000256" key="1">
    <source>
        <dbReference type="ARBA" id="ARBA00034221"/>
    </source>
</evidence>
<dbReference type="InterPro" id="IPR036866">
    <property type="entry name" value="RibonucZ/Hydroxyglut_hydro"/>
</dbReference>
<dbReference type="InterPro" id="IPR001279">
    <property type="entry name" value="Metallo-B-lactamas"/>
</dbReference>
<evidence type="ECO:0000259" key="4">
    <source>
        <dbReference type="SMART" id="SM00849"/>
    </source>
</evidence>
<dbReference type="Proteomes" id="UP001597169">
    <property type="component" value="Unassembled WGS sequence"/>
</dbReference>
<dbReference type="PANTHER" id="PTHR42951">
    <property type="entry name" value="METALLO-BETA-LACTAMASE DOMAIN-CONTAINING"/>
    <property type="match status" value="1"/>
</dbReference>
<evidence type="ECO:0000313" key="5">
    <source>
        <dbReference type="EMBL" id="MFD1127803.1"/>
    </source>
</evidence>
<comment type="catalytic activity">
    <reaction evidence="3">
        <text>3',5'-cyclic UMP + H2O = UMP + H(+)</text>
        <dbReference type="Rhea" id="RHEA:70575"/>
        <dbReference type="ChEBI" id="CHEBI:15377"/>
        <dbReference type="ChEBI" id="CHEBI:15378"/>
        <dbReference type="ChEBI" id="CHEBI:57865"/>
        <dbReference type="ChEBI" id="CHEBI:184387"/>
    </reaction>
    <physiologicalReaction direction="left-to-right" evidence="3">
        <dbReference type="Rhea" id="RHEA:70576"/>
    </physiologicalReaction>
</comment>
<comment type="function">
    <text evidence="2">Counteracts the endogenous Pycsar antiviral defense system. Phosphodiesterase that enables metal-dependent hydrolysis of host cyclic nucleotide Pycsar defense signals such as cCMP and cUMP.</text>
</comment>